<keyword evidence="1" id="KW-0472">Membrane</keyword>
<dbReference type="EMBL" id="BARS01046155">
    <property type="protein sequence ID" value="GAG40264.1"/>
    <property type="molecule type" value="Genomic_DNA"/>
</dbReference>
<protein>
    <submittedName>
        <fullName evidence="2">Uncharacterized protein</fullName>
    </submittedName>
</protein>
<name>X0XAN2_9ZZZZ</name>
<feature type="non-terminal residue" evidence="2">
    <location>
        <position position="1"/>
    </location>
</feature>
<reference evidence="2" key="1">
    <citation type="journal article" date="2014" name="Front. Microbiol.">
        <title>High frequency of phylogenetically diverse reductive dehalogenase-homologous genes in deep subseafloor sedimentary metagenomes.</title>
        <authorList>
            <person name="Kawai M."/>
            <person name="Futagami T."/>
            <person name="Toyoda A."/>
            <person name="Takaki Y."/>
            <person name="Nishi S."/>
            <person name="Hori S."/>
            <person name="Arai W."/>
            <person name="Tsubouchi T."/>
            <person name="Morono Y."/>
            <person name="Uchiyama I."/>
            <person name="Ito T."/>
            <person name="Fujiyama A."/>
            <person name="Inagaki F."/>
            <person name="Takami H."/>
        </authorList>
    </citation>
    <scope>NUCLEOTIDE SEQUENCE</scope>
    <source>
        <strain evidence="2">Expedition CK06-06</strain>
    </source>
</reference>
<evidence type="ECO:0000313" key="2">
    <source>
        <dbReference type="EMBL" id="GAG40264.1"/>
    </source>
</evidence>
<keyword evidence="1" id="KW-1133">Transmembrane helix</keyword>
<accession>X0XAN2</accession>
<sequence>AVLVAIFLGGLLSGSRFVQMNIGLDVTVVHVLVAIIMLALVAEPFMEKRLERYFKTY</sequence>
<feature type="transmembrane region" description="Helical" evidence="1">
    <location>
        <begin position="27"/>
        <end position="46"/>
    </location>
</feature>
<comment type="caution">
    <text evidence="2">The sequence shown here is derived from an EMBL/GenBank/DDBJ whole genome shotgun (WGS) entry which is preliminary data.</text>
</comment>
<gene>
    <name evidence="2" type="ORF">S01H1_69504</name>
</gene>
<keyword evidence="1" id="KW-0812">Transmembrane</keyword>
<evidence type="ECO:0000256" key="1">
    <source>
        <dbReference type="SAM" id="Phobius"/>
    </source>
</evidence>
<dbReference type="AlphaFoldDB" id="X0XAN2"/>
<organism evidence="2">
    <name type="scientific">marine sediment metagenome</name>
    <dbReference type="NCBI Taxonomy" id="412755"/>
    <lineage>
        <taxon>unclassified sequences</taxon>
        <taxon>metagenomes</taxon>
        <taxon>ecological metagenomes</taxon>
    </lineage>
</organism>
<proteinExistence type="predicted"/>